<evidence type="ECO:0000256" key="1">
    <source>
        <dbReference type="SAM" id="Phobius"/>
    </source>
</evidence>
<dbReference type="EMBL" id="OZ075111">
    <property type="protein sequence ID" value="CAL4888448.1"/>
    <property type="molecule type" value="Genomic_DNA"/>
</dbReference>
<keyword evidence="1" id="KW-1133">Transmembrane helix</keyword>
<gene>
    <name evidence="2" type="ORF">URODEC1_LOCUS2227</name>
</gene>
<name>A0ABC8VDI4_9POAL</name>
<dbReference type="Proteomes" id="UP001497457">
    <property type="component" value="Chromosome 1b"/>
</dbReference>
<evidence type="ECO:0000313" key="2">
    <source>
        <dbReference type="EMBL" id="CAL4888448.1"/>
    </source>
</evidence>
<proteinExistence type="predicted"/>
<organism evidence="2 3">
    <name type="scientific">Urochloa decumbens</name>
    <dbReference type="NCBI Taxonomy" id="240449"/>
    <lineage>
        <taxon>Eukaryota</taxon>
        <taxon>Viridiplantae</taxon>
        <taxon>Streptophyta</taxon>
        <taxon>Embryophyta</taxon>
        <taxon>Tracheophyta</taxon>
        <taxon>Spermatophyta</taxon>
        <taxon>Magnoliopsida</taxon>
        <taxon>Liliopsida</taxon>
        <taxon>Poales</taxon>
        <taxon>Poaceae</taxon>
        <taxon>PACMAD clade</taxon>
        <taxon>Panicoideae</taxon>
        <taxon>Panicodae</taxon>
        <taxon>Paniceae</taxon>
        <taxon>Melinidinae</taxon>
        <taxon>Urochloa</taxon>
    </lineage>
</organism>
<dbReference type="PANTHER" id="PTHR31549:SF256">
    <property type="entry name" value="EXPRESSED PROTEIN"/>
    <property type="match status" value="1"/>
</dbReference>
<reference evidence="3" key="1">
    <citation type="submission" date="2024-06" db="EMBL/GenBank/DDBJ databases">
        <authorList>
            <person name="Ryan C."/>
        </authorList>
    </citation>
    <scope>NUCLEOTIDE SEQUENCE [LARGE SCALE GENOMIC DNA]</scope>
</reference>
<sequence>MEKVKHKAVNYFFVKSEQPKDAIYEKINPVARKVRNYYSHTNTLEGIDDAEFTNIMLFDGCFLLLFICMWSRKNIDWVHPRLKDIIQRNAAGVKRDMMLLENQIPWVVIEFLKPIMKLTLKDIVSFLVASCVAPIMSNQLSGVDISRYYRPSQLLGLLSHCVFRNKRDAEALSVGNTRTTNASELAEIGIKLKATDITQFSDMTIEKGPFSATLSLRPLDLSNASACLLTNMAALEMCTGDSFEVGEYPLSSYLCVLGLLMNQENDVRELRAKRVVRGLFGDQQTLEFFKDLCPNLVAGQAYWRLFHDIEEYRQKRWVWIAIYRFVYNNAKTIVTVLSVIGVLVGIFKALLSLKQNHQ</sequence>
<evidence type="ECO:0000313" key="3">
    <source>
        <dbReference type="Proteomes" id="UP001497457"/>
    </source>
</evidence>
<accession>A0ABC8VDI4</accession>
<dbReference type="AlphaFoldDB" id="A0ABC8VDI4"/>
<dbReference type="Pfam" id="PF03140">
    <property type="entry name" value="DUF247"/>
    <property type="match status" value="1"/>
</dbReference>
<dbReference type="InterPro" id="IPR004158">
    <property type="entry name" value="DUF247_pln"/>
</dbReference>
<reference evidence="2 3" key="2">
    <citation type="submission" date="2024-10" db="EMBL/GenBank/DDBJ databases">
        <authorList>
            <person name="Ryan C."/>
        </authorList>
    </citation>
    <scope>NUCLEOTIDE SEQUENCE [LARGE SCALE GENOMIC DNA]</scope>
</reference>
<dbReference type="PANTHER" id="PTHR31549">
    <property type="entry name" value="PROTEIN, PUTATIVE (DUF247)-RELATED-RELATED"/>
    <property type="match status" value="1"/>
</dbReference>
<keyword evidence="1" id="KW-0812">Transmembrane</keyword>
<protein>
    <submittedName>
        <fullName evidence="2">Uncharacterized protein</fullName>
    </submittedName>
</protein>
<keyword evidence="1" id="KW-0472">Membrane</keyword>
<feature type="transmembrane region" description="Helical" evidence="1">
    <location>
        <begin position="332"/>
        <end position="351"/>
    </location>
</feature>
<keyword evidence="3" id="KW-1185">Reference proteome</keyword>